<evidence type="ECO:0000313" key="1">
    <source>
        <dbReference type="EMBL" id="ART32416.1"/>
    </source>
</evidence>
<gene>
    <name evidence="1" type="ORF">AEK19_MT2271</name>
</gene>
<reference evidence="1" key="1">
    <citation type="submission" date="2017-03" db="EMBL/GenBank/DDBJ databases">
        <title>The mitochondrial genome of the carnivorous plant Utricularia reniformis (Lentibulariaceae): structure, comparative analysis and evolutionary landmarks.</title>
        <authorList>
            <person name="Silva S.R."/>
            <person name="Alvarenga D.O."/>
            <person name="Michael T.P."/>
            <person name="Miranda V.F.O."/>
            <person name="Varani A.M."/>
        </authorList>
    </citation>
    <scope>NUCLEOTIDE SEQUENCE</scope>
</reference>
<geneLocation type="mitochondrion" evidence="1"/>
<sequence length="39" mass="4398">MSIDGIDSYFFSFLLFKDEVVLVSVDPLSMSNDIEIVVI</sequence>
<dbReference type="AlphaFoldDB" id="A0A1Y0B4N0"/>
<protein>
    <submittedName>
        <fullName evidence="1">Uncharacterized protein</fullName>
    </submittedName>
</protein>
<organism evidence="1">
    <name type="scientific">Utricularia reniformis</name>
    <dbReference type="NCBI Taxonomy" id="192314"/>
    <lineage>
        <taxon>Eukaryota</taxon>
        <taxon>Viridiplantae</taxon>
        <taxon>Streptophyta</taxon>
        <taxon>Embryophyta</taxon>
        <taxon>Tracheophyta</taxon>
        <taxon>Spermatophyta</taxon>
        <taxon>Magnoliopsida</taxon>
        <taxon>eudicotyledons</taxon>
        <taxon>Gunneridae</taxon>
        <taxon>Pentapetalae</taxon>
        <taxon>asterids</taxon>
        <taxon>lamiids</taxon>
        <taxon>Lamiales</taxon>
        <taxon>Lentibulariaceae</taxon>
        <taxon>Utricularia</taxon>
    </lineage>
</organism>
<proteinExistence type="predicted"/>
<dbReference type="EMBL" id="KY774314">
    <property type="protein sequence ID" value="ART32416.1"/>
    <property type="molecule type" value="Genomic_DNA"/>
</dbReference>
<keyword evidence="1" id="KW-0496">Mitochondrion</keyword>
<accession>A0A1Y0B4N0</accession>
<name>A0A1Y0B4N0_9LAMI</name>